<evidence type="ECO:0000313" key="6">
    <source>
        <dbReference type="EMBL" id="CAD7273202.1"/>
    </source>
</evidence>
<dbReference type="InterPro" id="IPR051219">
    <property type="entry name" value="Heterochromatin_chromo-domain"/>
</dbReference>
<name>A0A7R9G8M3_9CRUS</name>
<dbReference type="Gene3D" id="2.40.50.40">
    <property type="match status" value="1"/>
</dbReference>
<dbReference type="PANTHER" id="PTHR22812">
    <property type="entry name" value="CHROMOBOX PROTEIN"/>
    <property type="match status" value="1"/>
</dbReference>
<evidence type="ECO:0000256" key="1">
    <source>
        <dbReference type="ARBA" id="ARBA00004123"/>
    </source>
</evidence>
<accession>A0A7R9G8M3</accession>
<comment type="subcellular location">
    <subcellularLocation>
        <location evidence="1">Nucleus</location>
    </subcellularLocation>
</comment>
<protein>
    <recommendedName>
        <fullName evidence="5">Chromo domain-containing protein</fullName>
    </recommendedName>
</protein>
<dbReference type="GO" id="GO:0005634">
    <property type="term" value="C:nucleus"/>
    <property type="evidence" value="ECO:0007669"/>
    <property type="project" value="UniProtKB-SubCell"/>
</dbReference>
<organism evidence="6">
    <name type="scientific">Notodromas monacha</name>
    <dbReference type="NCBI Taxonomy" id="399045"/>
    <lineage>
        <taxon>Eukaryota</taxon>
        <taxon>Metazoa</taxon>
        <taxon>Ecdysozoa</taxon>
        <taxon>Arthropoda</taxon>
        <taxon>Crustacea</taxon>
        <taxon>Oligostraca</taxon>
        <taxon>Ostracoda</taxon>
        <taxon>Podocopa</taxon>
        <taxon>Podocopida</taxon>
        <taxon>Cypridocopina</taxon>
        <taxon>Cypridoidea</taxon>
        <taxon>Cyprididae</taxon>
        <taxon>Notodromas</taxon>
    </lineage>
</organism>
<dbReference type="GO" id="GO:0005694">
    <property type="term" value="C:chromosome"/>
    <property type="evidence" value="ECO:0007669"/>
    <property type="project" value="UniProtKB-ARBA"/>
</dbReference>
<dbReference type="EMBL" id="OA882144">
    <property type="protein sequence ID" value="CAD7273202.1"/>
    <property type="molecule type" value="Genomic_DNA"/>
</dbReference>
<dbReference type="CDD" id="cd00034">
    <property type="entry name" value="CSD"/>
    <property type="match status" value="1"/>
</dbReference>
<dbReference type="PROSITE" id="PS50013">
    <property type="entry name" value="CHROMO_2"/>
    <property type="match status" value="1"/>
</dbReference>
<dbReference type="FunFam" id="2.40.50.40:FF:000031">
    <property type="entry name" value="Heterochromatin protein 1"/>
    <property type="match status" value="1"/>
</dbReference>
<reference evidence="6" key="1">
    <citation type="submission" date="2020-11" db="EMBL/GenBank/DDBJ databases">
        <authorList>
            <person name="Tran Van P."/>
        </authorList>
    </citation>
    <scope>NUCLEOTIDE SEQUENCE</scope>
</reference>
<evidence type="ECO:0000256" key="4">
    <source>
        <dbReference type="SAM" id="MobiDB-lite"/>
    </source>
</evidence>
<gene>
    <name evidence="6" type="ORF">NMOB1V02_LOCUS1101</name>
</gene>
<dbReference type="OrthoDB" id="273092at2759"/>
<dbReference type="InterPro" id="IPR008251">
    <property type="entry name" value="Chromo_shadow_dom"/>
</dbReference>
<keyword evidence="3" id="KW-0539">Nucleus</keyword>
<feature type="compositionally biased region" description="Basic and acidic residues" evidence="4">
    <location>
        <begin position="27"/>
        <end position="48"/>
    </location>
</feature>
<keyword evidence="7" id="KW-1185">Reference proteome</keyword>
<dbReference type="AlphaFoldDB" id="A0A7R9G8M3"/>
<proteinExistence type="predicted"/>
<feature type="compositionally biased region" description="Low complexity" evidence="4">
    <location>
        <begin position="50"/>
        <end position="60"/>
    </location>
</feature>
<evidence type="ECO:0000259" key="5">
    <source>
        <dbReference type="PROSITE" id="PS50013"/>
    </source>
</evidence>
<dbReference type="SMART" id="SM00300">
    <property type="entry name" value="ChSh"/>
    <property type="match status" value="1"/>
</dbReference>
<dbReference type="EMBL" id="CAJPEX010000107">
    <property type="protein sequence ID" value="CAG0913354.1"/>
    <property type="molecule type" value="Genomic_DNA"/>
</dbReference>
<evidence type="ECO:0000313" key="7">
    <source>
        <dbReference type="Proteomes" id="UP000678499"/>
    </source>
</evidence>
<dbReference type="InterPro" id="IPR016197">
    <property type="entry name" value="Chromo-like_dom_sf"/>
</dbReference>
<dbReference type="SUPFAM" id="SSF54160">
    <property type="entry name" value="Chromo domain-like"/>
    <property type="match status" value="1"/>
</dbReference>
<evidence type="ECO:0000256" key="3">
    <source>
        <dbReference type="ARBA" id="ARBA00023242"/>
    </source>
</evidence>
<feature type="region of interest" description="Disordered" evidence="4">
    <location>
        <begin position="27"/>
        <end position="98"/>
    </location>
</feature>
<dbReference type="Proteomes" id="UP000678499">
    <property type="component" value="Unassembled WGS sequence"/>
</dbReference>
<keyword evidence="2" id="KW-0677">Repeat</keyword>
<dbReference type="InterPro" id="IPR000953">
    <property type="entry name" value="Chromo/chromo_shadow_dom"/>
</dbReference>
<evidence type="ECO:0000256" key="2">
    <source>
        <dbReference type="ARBA" id="ARBA00022737"/>
    </source>
</evidence>
<dbReference type="Pfam" id="PF01393">
    <property type="entry name" value="Chromo_shadow"/>
    <property type="match status" value="1"/>
</dbReference>
<feature type="domain" description="Chromo" evidence="5">
    <location>
        <begin position="99"/>
        <end position="157"/>
    </location>
</feature>
<sequence length="157" mass="17111">MSLVFCHHCEALLFPDLLKAFNANLKETKKKDDEPKKSATKKSEDPKPTKSNSSSKSSKLSSDDGKESQGASAGRKRKNSASSNASEGPAAKRGFDRGLDAEKIIGATDSAGQLMFLMKWKGCDDADLVPAKDANVKCPQVVIKFYEDRLTWHSSDE</sequence>